<evidence type="ECO:0000259" key="8">
    <source>
        <dbReference type="Pfam" id="PF09115"/>
    </source>
</evidence>
<gene>
    <name evidence="9" type="primary">holB</name>
    <name evidence="9" type="ORF">H7U36_10100</name>
</gene>
<accession>A0ABS2E9X6</accession>
<dbReference type="Proteomes" id="UP000716906">
    <property type="component" value="Unassembled WGS sequence"/>
</dbReference>
<dbReference type="RefSeq" id="WP_033126145.1">
    <property type="nucleotide sequence ID" value="NZ_JACLYY010000009.1"/>
</dbReference>
<keyword evidence="3 9" id="KW-0808">Transferase</keyword>
<dbReference type="InterPro" id="IPR027417">
    <property type="entry name" value="P-loop_NTPase"/>
</dbReference>
<dbReference type="Gene3D" id="3.40.50.300">
    <property type="entry name" value="P-loop containing nucleotide triphosphate hydrolases"/>
    <property type="match status" value="1"/>
</dbReference>
<dbReference type="InterPro" id="IPR050238">
    <property type="entry name" value="DNA_Rep/Repair_Clamp_Loader"/>
</dbReference>
<keyword evidence="10" id="KW-1185">Reference proteome</keyword>
<evidence type="ECO:0000256" key="1">
    <source>
        <dbReference type="ARBA" id="ARBA00012417"/>
    </source>
</evidence>
<organism evidence="9 10">
    <name type="scientific">Faecalicatena fissicatena</name>
    <dbReference type="NCBI Taxonomy" id="290055"/>
    <lineage>
        <taxon>Bacteria</taxon>
        <taxon>Bacillati</taxon>
        <taxon>Bacillota</taxon>
        <taxon>Clostridia</taxon>
        <taxon>Lachnospirales</taxon>
        <taxon>Lachnospiraceae</taxon>
        <taxon>Faecalicatena</taxon>
    </lineage>
</organism>
<evidence type="ECO:0000313" key="10">
    <source>
        <dbReference type="Proteomes" id="UP000716906"/>
    </source>
</evidence>
<dbReference type="EC" id="2.7.7.7" evidence="1"/>
<evidence type="ECO:0000256" key="3">
    <source>
        <dbReference type="ARBA" id="ARBA00022679"/>
    </source>
</evidence>
<feature type="domain" description="DNA polymerase III delta subunit C-terminal" evidence="8">
    <location>
        <begin position="214"/>
        <end position="326"/>
    </location>
</feature>
<evidence type="ECO:0000256" key="4">
    <source>
        <dbReference type="ARBA" id="ARBA00022695"/>
    </source>
</evidence>
<dbReference type="EMBL" id="JACLYY010000009">
    <property type="protein sequence ID" value="MBM6738444.1"/>
    <property type="molecule type" value="Genomic_DNA"/>
</dbReference>
<comment type="caution">
    <text evidence="9">The sequence shown here is derived from an EMBL/GenBank/DDBJ whole genome shotgun (WGS) entry which is preliminary data.</text>
</comment>
<dbReference type="InterPro" id="IPR008921">
    <property type="entry name" value="DNA_pol3_clamp-load_cplx_C"/>
</dbReference>
<dbReference type="InterPro" id="IPR015199">
    <property type="entry name" value="DNA_pol_III_delta_C"/>
</dbReference>
<evidence type="ECO:0000313" key="9">
    <source>
        <dbReference type="EMBL" id="MBM6738444.1"/>
    </source>
</evidence>
<dbReference type="SUPFAM" id="SSF48019">
    <property type="entry name" value="post-AAA+ oligomerization domain-like"/>
    <property type="match status" value="1"/>
</dbReference>
<dbReference type="SUPFAM" id="SSF52540">
    <property type="entry name" value="P-loop containing nucleoside triphosphate hydrolases"/>
    <property type="match status" value="1"/>
</dbReference>
<evidence type="ECO:0000256" key="2">
    <source>
        <dbReference type="ARBA" id="ARBA00014363"/>
    </source>
</evidence>
<dbReference type="PANTHER" id="PTHR11669:SF8">
    <property type="entry name" value="DNA POLYMERASE III SUBUNIT DELTA"/>
    <property type="match status" value="1"/>
</dbReference>
<dbReference type="NCBIfam" id="TIGR00678">
    <property type="entry name" value="holB"/>
    <property type="match status" value="1"/>
</dbReference>
<keyword evidence="4 9" id="KW-0548">Nucleotidyltransferase</keyword>
<dbReference type="Pfam" id="PF13177">
    <property type="entry name" value="DNA_pol3_delta2"/>
    <property type="match status" value="1"/>
</dbReference>
<dbReference type="InterPro" id="IPR004622">
    <property type="entry name" value="DNA_pol_HolB"/>
</dbReference>
<proteinExistence type="predicted"/>
<dbReference type="PANTHER" id="PTHR11669">
    <property type="entry name" value="REPLICATION FACTOR C / DNA POLYMERASE III GAMMA-TAU SUBUNIT"/>
    <property type="match status" value="1"/>
</dbReference>
<keyword evidence="6" id="KW-0239">DNA-directed DNA polymerase</keyword>
<protein>
    <recommendedName>
        <fullName evidence="2">DNA polymerase III subunit delta'</fullName>
        <ecNumber evidence="1">2.7.7.7</ecNumber>
    </recommendedName>
</protein>
<evidence type="ECO:0000256" key="7">
    <source>
        <dbReference type="ARBA" id="ARBA00049244"/>
    </source>
</evidence>
<sequence length="329" mass="37699">MGSFKDVVGHKDIINYIRNAVTENKVSHAYILNGERGSGKKMLANLFATTLLCEEQGPDPCNKCHSCHQAESGNHPDIIRVTHEKPNTISVDDIRRQVNEDIQIKPYQGPYKIYIIAEADLMTVQAQNALLKTIEEPPAYAVIFLLTENAEALLPTITSRCVMLKLRNIKDTLIRKYLMETMHVPDYKADMCTAFAQGNMGRAIMLASSDHFNEIREEAVQLLKYINEMDISEITKAIKKINTYKLEINDYLDIIMIWYRDVLLYKATKDMDKVVFKDQISYIQERAKKSSYEGIELILESLEKAKTRLKANVNFDLVMELLLLTIKEN</sequence>
<dbReference type="Pfam" id="PF09115">
    <property type="entry name" value="DNApol3-delta_C"/>
    <property type="match status" value="1"/>
</dbReference>
<comment type="catalytic activity">
    <reaction evidence="7">
        <text>DNA(n) + a 2'-deoxyribonucleoside 5'-triphosphate = DNA(n+1) + diphosphate</text>
        <dbReference type="Rhea" id="RHEA:22508"/>
        <dbReference type="Rhea" id="RHEA-COMP:17339"/>
        <dbReference type="Rhea" id="RHEA-COMP:17340"/>
        <dbReference type="ChEBI" id="CHEBI:33019"/>
        <dbReference type="ChEBI" id="CHEBI:61560"/>
        <dbReference type="ChEBI" id="CHEBI:173112"/>
        <dbReference type="EC" id="2.7.7.7"/>
    </reaction>
</comment>
<dbReference type="GO" id="GO:0003887">
    <property type="term" value="F:DNA-directed DNA polymerase activity"/>
    <property type="evidence" value="ECO:0007669"/>
    <property type="project" value="UniProtKB-EC"/>
</dbReference>
<evidence type="ECO:0000256" key="5">
    <source>
        <dbReference type="ARBA" id="ARBA00022705"/>
    </source>
</evidence>
<name>A0ABS2E9X6_9FIRM</name>
<reference evidence="9 10" key="1">
    <citation type="journal article" date="2021" name="Sci. Rep.">
        <title>The distribution of antibiotic resistance genes in chicken gut microbiota commensals.</title>
        <authorList>
            <person name="Juricova H."/>
            <person name="Matiasovicova J."/>
            <person name="Kubasova T."/>
            <person name="Cejkova D."/>
            <person name="Rychlik I."/>
        </authorList>
    </citation>
    <scope>NUCLEOTIDE SEQUENCE [LARGE SCALE GENOMIC DNA]</scope>
    <source>
        <strain evidence="9 10">An773</strain>
    </source>
</reference>
<keyword evidence="5" id="KW-0235">DNA replication</keyword>
<evidence type="ECO:0000256" key="6">
    <source>
        <dbReference type="ARBA" id="ARBA00022932"/>
    </source>
</evidence>